<dbReference type="EMBL" id="FTNC01000001">
    <property type="protein sequence ID" value="SIQ02005.1"/>
    <property type="molecule type" value="Genomic_DNA"/>
</dbReference>
<organism evidence="3 4">
    <name type="scientific">Halanaerobium kushneri</name>
    <dbReference type="NCBI Taxonomy" id="56779"/>
    <lineage>
        <taxon>Bacteria</taxon>
        <taxon>Bacillati</taxon>
        <taxon>Bacillota</taxon>
        <taxon>Clostridia</taxon>
        <taxon>Halanaerobiales</taxon>
        <taxon>Halanaerobiaceae</taxon>
        <taxon>Halanaerobium</taxon>
    </lineage>
</organism>
<dbReference type="Proteomes" id="UP000185669">
    <property type="component" value="Unassembled WGS sequence"/>
</dbReference>
<dbReference type="InterPro" id="IPR050535">
    <property type="entry name" value="DNA_Repair-Maintenance_Comp"/>
</dbReference>
<evidence type="ECO:0000259" key="2">
    <source>
        <dbReference type="Pfam" id="PF00149"/>
    </source>
</evidence>
<dbReference type="PANTHER" id="PTHR30337">
    <property type="entry name" value="COMPONENT OF ATP-DEPENDENT DSDNA EXONUCLEASE"/>
    <property type="match status" value="1"/>
</dbReference>
<evidence type="ECO:0000313" key="3">
    <source>
        <dbReference type="EMBL" id="SIQ02005.1"/>
    </source>
</evidence>
<keyword evidence="3" id="KW-0540">Nuclease</keyword>
<dbReference type="RefSeq" id="WP_076543356.1">
    <property type="nucleotide sequence ID" value="NZ_FTNC01000001.1"/>
</dbReference>
<dbReference type="SUPFAM" id="SSF56300">
    <property type="entry name" value="Metallo-dependent phosphatases"/>
    <property type="match status" value="1"/>
</dbReference>
<dbReference type="InterPro" id="IPR041796">
    <property type="entry name" value="Mre11_N"/>
</dbReference>
<dbReference type="GO" id="GO:0004527">
    <property type="term" value="F:exonuclease activity"/>
    <property type="evidence" value="ECO:0007669"/>
    <property type="project" value="UniProtKB-KW"/>
</dbReference>
<sequence length="438" mass="50851">MPKPIKFIHTADVHLGKELSCNGINNSNHKNLFSNAGKIAFENLVELAVNEEVDFIVVAGDLYDREARSVKASRFFLNQTQFLKEKGIDIYLISGNHDPAGMENEVFELPENVHYFSSEEVEVKEYQKEGITAARIIGQSYRQKFESRTMYNFYTAPDSSIFNIGLLHTALSKDNNHYVPVNKGELLTKDDIDYWALGHLHQYQKINQQPAIYFSGTLQAHNISEEGNKGVILVEVDKNLNSKEKFISLAPVIYLKLKINLEKEGLKNISQLQNLITDEINKMRDKITNQNRNKNFQIKAVIIRLLIEGRTELHQHVENNREELEASLVNYFRQQNYRHYPVVWIHSLIFRTAKTLPDLKSLKNNNPLYQNIKELIEESLTDAELNQELLAEWGQIWQGNQDNEDRENYKFYPEKKLQREILSEVERIIISELIEDGD</sequence>
<accession>A0A1N6PC99</accession>
<protein>
    <submittedName>
        <fullName evidence="3">DNA repair exonuclease SbcCD nuclease subunit</fullName>
    </submittedName>
</protein>
<dbReference type="CDD" id="cd00840">
    <property type="entry name" value="MPP_Mre11_N"/>
    <property type="match status" value="1"/>
</dbReference>
<evidence type="ECO:0000313" key="4">
    <source>
        <dbReference type="Proteomes" id="UP000185669"/>
    </source>
</evidence>
<dbReference type="AlphaFoldDB" id="A0A1N6PC99"/>
<reference evidence="4" key="1">
    <citation type="submission" date="2017-01" db="EMBL/GenBank/DDBJ databases">
        <authorList>
            <person name="Varghese N."/>
            <person name="Submissions S."/>
        </authorList>
    </citation>
    <scope>NUCLEOTIDE SEQUENCE [LARGE SCALE GENOMIC DNA]</scope>
    <source>
        <strain evidence="4">ATCC 700103</strain>
    </source>
</reference>
<dbReference type="PANTHER" id="PTHR30337:SF7">
    <property type="entry name" value="PHOSPHOESTERASE"/>
    <property type="match status" value="1"/>
</dbReference>
<feature type="domain" description="Calcineurin-like phosphoesterase" evidence="2">
    <location>
        <begin position="5"/>
        <end position="203"/>
    </location>
</feature>
<dbReference type="OrthoDB" id="9773856at2"/>
<gene>
    <name evidence="3" type="ORF">SAMN05421834_10137</name>
</gene>
<keyword evidence="3" id="KW-0269">Exonuclease</keyword>
<dbReference type="InterPro" id="IPR029052">
    <property type="entry name" value="Metallo-depent_PP-like"/>
</dbReference>
<evidence type="ECO:0000256" key="1">
    <source>
        <dbReference type="ARBA" id="ARBA00022801"/>
    </source>
</evidence>
<dbReference type="Pfam" id="PF00149">
    <property type="entry name" value="Metallophos"/>
    <property type="match status" value="1"/>
</dbReference>
<keyword evidence="1" id="KW-0378">Hydrolase</keyword>
<dbReference type="Gene3D" id="3.60.21.10">
    <property type="match status" value="1"/>
</dbReference>
<proteinExistence type="predicted"/>
<dbReference type="STRING" id="56779.SAMN05421834_10137"/>
<dbReference type="InterPro" id="IPR004843">
    <property type="entry name" value="Calcineurin-like_PHP"/>
</dbReference>
<name>A0A1N6PC99_9FIRM</name>
<keyword evidence="4" id="KW-1185">Reference proteome</keyword>